<organism evidence="1 2">
    <name type="scientific">Pontibacter mucosus</name>
    <dbReference type="NCBI Taxonomy" id="1649266"/>
    <lineage>
        <taxon>Bacteria</taxon>
        <taxon>Pseudomonadati</taxon>
        <taxon>Bacteroidota</taxon>
        <taxon>Cytophagia</taxon>
        <taxon>Cytophagales</taxon>
        <taxon>Hymenobacteraceae</taxon>
        <taxon>Pontibacter</taxon>
    </lineage>
</organism>
<protein>
    <submittedName>
        <fullName evidence="1">Uncharacterized protein</fullName>
    </submittedName>
</protein>
<dbReference type="Proteomes" id="UP000244225">
    <property type="component" value="Unassembled WGS sequence"/>
</dbReference>
<accession>A0A2T5YD13</accession>
<comment type="caution">
    <text evidence="1">The sequence shown here is derived from an EMBL/GenBank/DDBJ whole genome shotgun (WGS) entry which is preliminary data.</text>
</comment>
<dbReference type="RefSeq" id="WP_108213340.1">
    <property type="nucleotide sequence ID" value="NZ_QBKI01000011.1"/>
</dbReference>
<dbReference type="EMBL" id="QBKI01000011">
    <property type="protein sequence ID" value="PTX14412.1"/>
    <property type="molecule type" value="Genomic_DNA"/>
</dbReference>
<dbReference type="AlphaFoldDB" id="A0A2T5YD13"/>
<name>A0A2T5YD13_9BACT</name>
<gene>
    <name evidence="1" type="ORF">C8N40_11177</name>
</gene>
<proteinExistence type="predicted"/>
<keyword evidence="2" id="KW-1185">Reference proteome</keyword>
<evidence type="ECO:0000313" key="2">
    <source>
        <dbReference type="Proteomes" id="UP000244225"/>
    </source>
</evidence>
<reference evidence="1 2" key="1">
    <citation type="submission" date="2018-04" db="EMBL/GenBank/DDBJ databases">
        <title>Genomic Encyclopedia of Archaeal and Bacterial Type Strains, Phase II (KMG-II): from individual species to whole genera.</title>
        <authorList>
            <person name="Goeker M."/>
        </authorList>
    </citation>
    <scope>NUCLEOTIDE SEQUENCE [LARGE SCALE GENOMIC DNA]</scope>
    <source>
        <strain evidence="1 2">DSM 100162</strain>
    </source>
</reference>
<sequence length="200" mass="22736">MISQVSINDRLKISEAQLQELRAFCPEARFKTPKDYYAWGAPDEEKAAKQEEEYRNDCEGDLKPLKECVFLANISVLFARCPFIHGVQVKQVIPFTEERTGGSVADFAALLTRFEETAKKIKDAERLFNEKCQVHIGGNMLLNINELMLKEDSCTDALQSELNNGWRIISVCVQPDGRRPDYVLGRYNPTKDASESEALR</sequence>
<evidence type="ECO:0000313" key="1">
    <source>
        <dbReference type="EMBL" id="PTX14412.1"/>
    </source>
</evidence>